<evidence type="ECO:0000256" key="4">
    <source>
        <dbReference type="ARBA" id="ARBA00023002"/>
    </source>
</evidence>
<dbReference type="GO" id="GO:0046872">
    <property type="term" value="F:metal ion binding"/>
    <property type="evidence" value="ECO:0007669"/>
    <property type="project" value="UniProtKB-KW"/>
</dbReference>
<evidence type="ECO:0000313" key="7">
    <source>
        <dbReference type="EMBL" id="TBU87747.1"/>
    </source>
</evidence>
<evidence type="ECO:0000256" key="2">
    <source>
        <dbReference type="ARBA" id="ARBA00022723"/>
    </source>
</evidence>
<keyword evidence="4" id="KW-0560">Oxidoreductase</keyword>
<dbReference type="AlphaFoldDB" id="A0A4Q9QVB0"/>
<gene>
    <name evidence="7" type="ORF">DNJ96_18815</name>
</gene>
<evidence type="ECO:0000256" key="3">
    <source>
        <dbReference type="ARBA" id="ARBA00022964"/>
    </source>
</evidence>
<comment type="similarity">
    <text evidence="1">Belongs to the TfdA dioxygenase family.</text>
</comment>
<feature type="domain" description="TauD/TfdA-like" evidence="6">
    <location>
        <begin position="9"/>
        <end position="259"/>
    </location>
</feature>
<dbReference type="Pfam" id="PF02668">
    <property type="entry name" value="TauD"/>
    <property type="match status" value="1"/>
</dbReference>
<dbReference type="GO" id="GO:0000908">
    <property type="term" value="F:taurine dioxygenase activity"/>
    <property type="evidence" value="ECO:0007669"/>
    <property type="project" value="TreeGrafter"/>
</dbReference>
<dbReference type="InterPro" id="IPR003819">
    <property type="entry name" value="TauD/TfdA-like"/>
</dbReference>
<keyword evidence="8" id="KW-1185">Reference proteome</keyword>
<comment type="caution">
    <text evidence="7">The sequence shown here is derived from an EMBL/GenBank/DDBJ whole genome shotgun (WGS) entry which is preliminary data.</text>
</comment>
<evidence type="ECO:0000259" key="6">
    <source>
        <dbReference type="Pfam" id="PF02668"/>
    </source>
</evidence>
<reference evidence="7 8" key="1">
    <citation type="submission" date="2018-06" db="EMBL/GenBank/DDBJ databases">
        <title>Three novel Pseudomonas species isolated from symptomatic oak.</title>
        <authorList>
            <person name="Bueno-Gonzalez V."/>
            <person name="Brady C."/>
        </authorList>
    </citation>
    <scope>NUCLEOTIDE SEQUENCE [LARGE SCALE GENOMIC DNA]</scope>
    <source>
        <strain evidence="7 8">P17C</strain>
    </source>
</reference>
<sequence length="271" mass="30344">MSYQNIRVLPTTPHIGAEIHDIDLTRPLSPAVVRELHEALAEFQVIFFRDQPISLTDHEALATHFGEMHIHVGPATESKPLPENPAIRILHFDKTSTKVAGEEWHSDQTCAAIPPMGSILHIAQTAPNGGGATCFASMYAAYDALSPLMKSYLEGLTATHDGRRVFGPEAPVNSHPIIAQHPVTRRRLIFVNKAMTSHIDGLPRDESDAILTFLYAHCQKPEFHVRFQWQDHSIAFWDNRCTQHKAIWDYYPNVRSGYRIQIKGSSGPVMA</sequence>
<organism evidence="7 8">
    <name type="scientific">Stutzerimonas kirkiae</name>
    <dbReference type="NCBI Taxonomy" id="2211392"/>
    <lineage>
        <taxon>Bacteria</taxon>
        <taxon>Pseudomonadati</taxon>
        <taxon>Pseudomonadota</taxon>
        <taxon>Gammaproteobacteria</taxon>
        <taxon>Pseudomonadales</taxon>
        <taxon>Pseudomonadaceae</taxon>
        <taxon>Stutzerimonas</taxon>
    </lineage>
</organism>
<dbReference type="GO" id="GO:0005737">
    <property type="term" value="C:cytoplasm"/>
    <property type="evidence" value="ECO:0007669"/>
    <property type="project" value="TreeGrafter"/>
</dbReference>
<dbReference type="RefSeq" id="WP_131186227.1">
    <property type="nucleotide sequence ID" value="NZ_QJUO01000055.1"/>
</dbReference>
<keyword evidence="3 7" id="KW-0223">Dioxygenase</keyword>
<proteinExistence type="inferred from homology"/>
<evidence type="ECO:0000313" key="8">
    <source>
        <dbReference type="Proteomes" id="UP000292639"/>
    </source>
</evidence>
<dbReference type="InterPro" id="IPR051323">
    <property type="entry name" value="AtsK-like"/>
</dbReference>
<accession>A0A4Q9QVB0</accession>
<keyword evidence="2" id="KW-0479">Metal-binding</keyword>
<evidence type="ECO:0000256" key="5">
    <source>
        <dbReference type="ARBA" id="ARBA00023004"/>
    </source>
</evidence>
<dbReference type="PANTHER" id="PTHR30468:SF1">
    <property type="entry name" value="ALPHA-KETOGLUTARATE-DEPENDENT SULFONATE DIOXYGENASE"/>
    <property type="match status" value="1"/>
</dbReference>
<dbReference type="InterPro" id="IPR042098">
    <property type="entry name" value="TauD-like_sf"/>
</dbReference>
<evidence type="ECO:0000256" key="1">
    <source>
        <dbReference type="ARBA" id="ARBA00005896"/>
    </source>
</evidence>
<dbReference type="EMBL" id="QJUP01000046">
    <property type="protein sequence ID" value="TBU87747.1"/>
    <property type="molecule type" value="Genomic_DNA"/>
</dbReference>
<dbReference type="SUPFAM" id="SSF51197">
    <property type="entry name" value="Clavaminate synthase-like"/>
    <property type="match status" value="1"/>
</dbReference>
<protein>
    <submittedName>
        <fullName evidence="7">Taurine dioxygenase</fullName>
    </submittedName>
</protein>
<dbReference type="GO" id="GO:0006790">
    <property type="term" value="P:sulfur compound metabolic process"/>
    <property type="evidence" value="ECO:0007669"/>
    <property type="project" value="TreeGrafter"/>
</dbReference>
<dbReference type="PANTHER" id="PTHR30468">
    <property type="entry name" value="ALPHA-KETOGLUTARATE-DEPENDENT SULFONATE DIOXYGENASE"/>
    <property type="match status" value="1"/>
</dbReference>
<dbReference type="Proteomes" id="UP000292639">
    <property type="component" value="Unassembled WGS sequence"/>
</dbReference>
<dbReference type="OrthoDB" id="581608at2"/>
<name>A0A4Q9QVB0_9GAMM</name>
<keyword evidence="5" id="KW-0408">Iron</keyword>
<dbReference type="Gene3D" id="3.60.130.10">
    <property type="entry name" value="Clavaminate synthase-like"/>
    <property type="match status" value="1"/>
</dbReference>